<proteinExistence type="predicted"/>
<accession>A0A7S2G818</accession>
<reference evidence="1" key="1">
    <citation type="submission" date="2021-01" db="EMBL/GenBank/DDBJ databases">
        <authorList>
            <person name="Corre E."/>
            <person name="Pelletier E."/>
            <person name="Niang G."/>
            <person name="Scheremetjew M."/>
            <person name="Finn R."/>
            <person name="Kale V."/>
            <person name="Holt S."/>
            <person name="Cochrane G."/>
            <person name="Meng A."/>
            <person name="Brown T."/>
            <person name="Cohen L."/>
        </authorList>
    </citation>
    <scope>NUCLEOTIDE SEQUENCE</scope>
    <source>
        <strain evidence="1">CCMP1381</strain>
    </source>
</reference>
<organism evidence="1">
    <name type="scientific">Octactis speculum</name>
    <dbReference type="NCBI Taxonomy" id="3111310"/>
    <lineage>
        <taxon>Eukaryota</taxon>
        <taxon>Sar</taxon>
        <taxon>Stramenopiles</taxon>
        <taxon>Ochrophyta</taxon>
        <taxon>Dictyochophyceae</taxon>
        <taxon>Dictyochales</taxon>
        <taxon>Dictyochaceae</taxon>
        <taxon>Octactis</taxon>
    </lineage>
</organism>
<gene>
    <name evidence="1" type="ORF">DSPE1174_LOCUS17722</name>
</gene>
<dbReference type="EMBL" id="HBGS01034363">
    <property type="protein sequence ID" value="CAD9437877.1"/>
    <property type="molecule type" value="Transcribed_RNA"/>
</dbReference>
<evidence type="ECO:0000313" key="1">
    <source>
        <dbReference type="EMBL" id="CAD9437877.1"/>
    </source>
</evidence>
<dbReference type="AlphaFoldDB" id="A0A7S2G818"/>
<name>A0A7S2G818_9STRA</name>
<protein>
    <submittedName>
        <fullName evidence="1">Uncharacterized protein</fullName>
    </submittedName>
</protein>
<sequence>MTPGCTCNENDMDIGCCFREPPHDNNGKGERFKGCGLNSTKCGCMTCNTPKVERELDAKIIQFPLVGDLMGRTSCCCWHLGCNCDTGTCIGIGSQVSCCCCLQNCHIALQTKDDKYGRALCRCIGADMCFGCEDGCTIHESSRKVLCLCCIEEDITTSIKCCPNPFRCYQNRCHFCCCYGKCNCPCSIEVPCEVGLCGIYCMKKVEQIEEFQNKHPEDFYGMARITPSGANGEVEVVKGGAPTNNDEMIRE</sequence>